<dbReference type="STRING" id="582667.SAMN05192568_102666"/>
<evidence type="ECO:0000313" key="2">
    <source>
        <dbReference type="Proteomes" id="UP000199048"/>
    </source>
</evidence>
<dbReference type="Proteomes" id="UP000199048">
    <property type="component" value="Unassembled WGS sequence"/>
</dbReference>
<gene>
    <name evidence="1" type="ORF">SAMN05192568_102666</name>
</gene>
<name>A0A1I4PTZ5_9HYPH</name>
<protein>
    <submittedName>
        <fullName evidence="1">Uncharacterized protein</fullName>
    </submittedName>
</protein>
<evidence type="ECO:0000313" key="1">
    <source>
        <dbReference type="EMBL" id="SFM31259.1"/>
    </source>
</evidence>
<sequence length="200" mass="21705">MGPGARVDDGVDVPRYAPDEIIAAVEDLSPAEVARIEAVSRYFAPRCAMQPEDLRQEAYARAFGTRSCRVGTGMVEFLAGIMKSIASDGYRSRKKAREKGGFEVVHVEGYGANGVPDPIFEAPSPEEAALSKRYHSEALAKAMACIDNDDELQLLVEGLFDGMRGKDLEDLLGKDTKGLAAVRKRLSRRLFAAFPNGVPV</sequence>
<reference evidence="2" key="1">
    <citation type="submission" date="2016-10" db="EMBL/GenBank/DDBJ databases">
        <authorList>
            <person name="Varghese N."/>
            <person name="Submissions S."/>
        </authorList>
    </citation>
    <scope>NUCLEOTIDE SEQUENCE [LARGE SCALE GENOMIC DNA]</scope>
    <source>
        <strain evidence="2">BL36</strain>
    </source>
</reference>
<dbReference type="EMBL" id="FOTK01000026">
    <property type="protein sequence ID" value="SFM31259.1"/>
    <property type="molecule type" value="Genomic_DNA"/>
</dbReference>
<accession>A0A1I4PTZ5</accession>
<keyword evidence="2" id="KW-1185">Reference proteome</keyword>
<dbReference type="AlphaFoldDB" id="A0A1I4PTZ5"/>
<organism evidence="1 2">
    <name type="scientific">Methylobacterium pseudosasicola</name>
    <dbReference type="NCBI Taxonomy" id="582667"/>
    <lineage>
        <taxon>Bacteria</taxon>
        <taxon>Pseudomonadati</taxon>
        <taxon>Pseudomonadota</taxon>
        <taxon>Alphaproteobacteria</taxon>
        <taxon>Hyphomicrobiales</taxon>
        <taxon>Methylobacteriaceae</taxon>
        <taxon>Methylobacterium</taxon>
    </lineage>
</organism>
<proteinExistence type="predicted"/>